<organism evidence="1 2">
    <name type="scientific">Helicobacter cinaedi CCUG 18818 = ATCC BAA-847</name>
    <dbReference type="NCBI Taxonomy" id="537971"/>
    <lineage>
        <taxon>Bacteria</taxon>
        <taxon>Pseudomonadati</taxon>
        <taxon>Campylobacterota</taxon>
        <taxon>Epsilonproteobacteria</taxon>
        <taxon>Campylobacterales</taxon>
        <taxon>Helicobacteraceae</taxon>
        <taxon>Helicobacter</taxon>
    </lineage>
</organism>
<protein>
    <submittedName>
        <fullName evidence="1">Uncharacterized protein</fullName>
    </submittedName>
</protein>
<dbReference type="EMBL" id="DS990394">
    <property type="protein sequence ID" value="EFR47545.1"/>
    <property type="molecule type" value="Genomic_DNA"/>
</dbReference>
<reference evidence="2" key="1">
    <citation type="journal article" date="2014" name="Genome Announc.">
        <title>Draft genome sequences of six enterohepatic helicobacter species isolated from humans and one from rhesus macaques.</title>
        <authorList>
            <person name="Shen Z."/>
            <person name="Sheh A."/>
            <person name="Young S.K."/>
            <person name="Abouelliel A."/>
            <person name="Ward D.V."/>
            <person name="Earl A.M."/>
            <person name="Fox J.G."/>
        </authorList>
    </citation>
    <scope>NUCLEOTIDE SEQUENCE [LARGE SCALE GENOMIC DNA]</scope>
    <source>
        <strain evidence="2">CCUG 18818</strain>
    </source>
</reference>
<proteinExistence type="predicted"/>
<keyword evidence="2" id="KW-1185">Reference proteome</keyword>
<name>A0ABN0BDF6_9HELI</name>
<accession>A0ABN0BDF6</accession>
<sequence length="42" mass="4685">MLCREARAVCAFTHSTCFYCGDGCADDYYRLKGNGCSKLELL</sequence>
<evidence type="ECO:0000313" key="1">
    <source>
        <dbReference type="EMBL" id="EFR47545.1"/>
    </source>
</evidence>
<evidence type="ECO:0000313" key="2">
    <source>
        <dbReference type="Proteomes" id="UP000005755"/>
    </source>
</evidence>
<gene>
    <name evidence="1" type="ORF">HCCG_02093</name>
</gene>
<dbReference type="Proteomes" id="UP000005755">
    <property type="component" value="Unassembled WGS sequence"/>
</dbReference>